<feature type="region of interest" description="Disordered" evidence="1">
    <location>
        <begin position="1"/>
        <end position="31"/>
    </location>
</feature>
<dbReference type="EMBL" id="CAJHNJ030000071">
    <property type="protein sequence ID" value="CAG9133988.1"/>
    <property type="molecule type" value="Genomic_DNA"/>
</dbReference>
<dbReference type="Proteomes" id="UP000653454">
    <property type="component" value="Unassembled WGS sequence"/>
</dbReference>
<evidence type="ECO:0000313" key="2">
    <source>
        <dbReference type="EMBL" id="CAG9133988.1"/>
    </source>
</evidence>
<keyword evidence="3" id="KW-1185">Reference proteome</keyword>
<dbReference type="AlphaFoldDB" id="A0A8S4G4S8"/>
<evidence type="ECO:0000256" key="1">
    <source>
        <dbReference type="SAM" id="MobiDB-lite"/>
    </source>
</evidence>
<organism evidence="2 3">
    <name type="scientific">Plutella xylostella</name>
    <name type="common">Diamondback moth</name>
    <name type="synonym">Plutella maculipennis</name>
    <dbReference type="NCBI Taxonomy" id="51655"/>
    <lineage>
        <taxon>Eukaryota</taxon>
        <taxon>Metazoa</taxon>
        <taxon>Ecdysozoa</taxon>
        <taxon>Arthropoda</taxon>
        <taxon>Hexapoda</taxon>
        <taxon>Insecta</taxon>
        <taxon>Pterygota</taxon>
        <taxon>Neoptera</taxon>
        <taxon>Endopterygota</taxon>
        <taxon>Lepidoptera</taxon>
        <taxon>Glossata</taxon>
        <taxon>Ditrysia</taxon>
        <taxon>Yponomeutoidea</taxon>
        <taxon>Plutellidae</taxon>
        <taxon>Plutella</taxon>
    </lineage>
</organism>
<evidence type="ECO:0000313" key="3">
    <source>
        <dbReference type="Proteomes" id="UP000653454"/>
    </source>
</evidence>
<comment type="caution">
    <text evidence="2">The sequence shown here is derived from an EMBL/GenBank/DDBJ whole genome shotgun (WGS) entry which is preliminary data.</text>
</comment>
<protein>
    <submittedName>
        <fullName evidence="2">(diamondback moth) hypothetical protein</fullName>
    </submittedName>
</protein>
<feature type="compositionally biased region" description="Basic and acidic residues" evidence="1">
    <location>
        <begin position="46"/>
        <end position="62"/>
    </location>
</feature>
<accession>A0A8S4G4S8</accession>
<proteinExistence type="predicted"/>
<gene>
    <name evidence="2" type="ORF">PLXY2_LOCUS12290</name>
</gene>
<feature type="region of interest" description="Disordered" evidence="1">
    <location>
        <begin position="46"/>
        <end position="72"/>
    </location>
</feature>
<reference evidence="2" key="1">
    <citation type="submission" date="2020-11" db="EMBL/GenBank/DDBJ databases">
        <authorList>
            <person name="Whiteford S."/>
        </authorList>
    </citation>
    <scope>NUCLEOTIDE SEQUENCE</scope>
</reference>
<name>A0A8S4G4S8_PLUXY</name>
<sequence>MKLEWTDGEDYGLDEAGFYEGTPPPAPPPRKHVSFSLRLDLCDEGGGRADGIKSEPEEEPRAMQKVPSLSDLTDPEASLGEYHSYLIHYQTAYQHYTTATLALVKL</sequence>
<feature type="compositionally biased region" description="Acidic residues" evidence="1">
    <location>
        <begin position="1"/>
        <end position="13"/>
    </location>
</feature>